<dbReference type="Pfam" id="PF22335">
    <property type="entry name" value="Cas10-Cmr2_palm2"/>
    <property type="match status" value="1"/>
</dbReference>
<dbReference type="AlphaFoldDB" id="A0A426TY89"/>
<dbReference type="Gene3D" id="3.30.70.2220">
    <property type="entry name" value="CRISPR-Cas system, Cmr2 subunit, D1 domain, cysteine cluster"/>
    <property type="match status" value="1"/>
</dbReference>
<dbReference type="Proteomes" id="UP000280307">
    <property type="component" value="Unassembled WGS sequence"/>
</dbReference>
<dbReference type="NCBIfam" id="TIGR02577">
    <property type="entry name" value="cas_TM1794_Cmr2"/>
    <property type="match status" value="1"/>
</dbReference>
<dbReference type="Gene3D" id="3.30.70.270">
    <property type="match status" value="1"/>
</dbReference>
<accession>A0A426TY89</accession>
<dbReference type="InterPro" id="IPR024615">
    <property type="entry name" value="CRISPR-assoc_Cmr2_N"/>
</dbReference>
<dbReference type="InterPro" id="IPR000160">
    <property type="entry name" value="GGDEF_dom"/>
</dbReference>
<organism evidence="4 5">
    <name type="scientific">Candidatus Viridilinea halotolerans</name>
    <dbReference type="NCBI Taxonomy" id="2491704"/>
    <lineage>
        <taxon>Bacteria</taxon>
        <taxon>Bacillati</taxon>
        <taxon>Chloroflexota</taxon>
        <taxon>Chloroflexia</taxon>
        <taxon>Chloroflexales</taxon>
        <taxon>Chloroflexineae</taxon>
        <taxon>Oscillochloridaceae</taxon>
        <taxon>Candidatus Viridilinea</taxon>
    </lineage>
</organism>
<name>A0A426TY89_9CHLR</name>
<keyword evidence="1" id="KW-0547">Nucleotide-binding</keyword>
<dbReference type="InterPro" id="IPR054767">
    <property type="entry name" value="Cas10-Cmr2_palm2"/>
</dbReference>
<keyword evidence="2" id="KW-0051">Antiviral defense</keyword>
<dbReference type="Pfam" id="PF12469">
    <property type="entry name" value="Cmr2_N"/>
    <property type="match status" value="1"/>
</dbReference>
<evidence type="ECO:0000313" key="4">
    <source>
        <dbReference type="EMBL" id="RRR70868.1"/>
    </source>
</evidence>
<comment type="caution">
    <text evidence="4">The sequence shown here is derived from an EMBL/GenBank/DDBJ whole genome shotgun (WGS) entry which is preliminary data.</text>
</comment>
<evidence type="ECO:0000259" key="3">
    <source>
        <dbReference type="PROSITE" id="PS50887"/>
    </source>
</evidence>
<dbReference type="InterPro" id="IPR038242">
    <property type="entry name" value="Cmr2_N"/>
</dbReference>
<dbReference type="PROSITE" id="PS50887">
    <property type="entry name" value="GGDEF"/>
    <property type="match status" value="1"/>
</dbReference>
<dbReference type="GO" id="GO:0051607">
    <property type="term" value="P:defense response to virus"/>
    <property type="evidence" value="ECO:0007669"/>
    <property type="project" value="UniProtKB-KW"/>
</dbReference>
<gene>
    <name evidence="4" type="primary">cas10</name>
    <name evidence="4" type="ORF">EI684_12515</name>
</gene>
<protein>
    <submittedName>
        <fullName evidence="4">Type III-B CRISPR-associated protein Cas10/Cmr2</fullName>
    </submittedName>
</protein>
<sequence>MATPSPKTPPVRHTTMQTYLFLVTLGPIQDFIAAARRTRDLWAGSQLLSDLSRVAAQFLRDQGATLIFPAQAALQQHEVANRILVETTIAPQVLGPQVEDAIRCALRDHAERTFAAVRGLREEGMLPVALQQVDELLEIFWAGVARSDTYQADREHLEAALAARKNTRSFGQPAYQASVPKSSLDGMRESLIPEALFPARHDSEAERTVKRQRLFDRFGAGQAERLSGVDLLKRHSHYKAELGDFPSTSHFAALPLLTRQHMHGEAIPQAITRYVADLARLGVKVERLAKRFATASPLGAYDASILFEERLIEDIAPSEHAEARGYLADFLEATTNRRCPEPYYAILHADGDNMGKVIDHQAGAGMATHQSFSRDLDRFADGVRAIVEDGAHRGALVYAGGDDVLAFLPLDTVLACATVLAESFAAKLAAYKGAQHEDATLSVGIALGHHLEPLADLLNLARAAEKEAKRQPGKHALAIALSKRSGGTTTIVGGWQGGFLQRLTRFIELHRHDAFPDGAAYELRSLDERVGRALPAEALCAEALRILQRKRGKHGEAEVSDADRVLMEQALANGAAERRSAGRPAWGIHELADELIVAREFARAQGAT</sequence>
<evidence type="ECO:0000313" key="5">
    <source>
        <dbReference type="Proteomes" id="UP000280307"/>
    </source>
</evidence>
<evidence type="ECO:0000256" key="2">
    <source>
        <dbReference type="ARBA" id="ARBA00023118"/>
    </source>
</evidence>
<proteinExistence type="predicted"/>
<dbReference type="InterPro" id="IPR013407">
    <property type="entry name" value="CRISPR-assoc_prot_Cmr2"/>
</dbReference>
<dbReference type="InterPro" id="IPR043128">
    <property type="entry name" value="Rev_trsase/Diguanyl_cyclase"/>
</dbReference>
<reference evidence="4 5" key="1">
    <citation type="submission" date="2018-12" db="EMBL/GenBank/DDBJ databases">
        <title>Genome Sequence of Candidatus Viridilinea halotolerans isolated from saline sulfide-rich spring.</title>
        <authorList>
            <person name="Grouzdev D.S."/>
            <person name="Burganskaya E.I."/>
            <person name="Krutkina M.S."/>
            <person name="Sukhacheva M.V."/>
            <person name="Gorlenko V.M."/>
        </authorList>
    </citation>
    <scope>NUCLEOTIDE SEQUENCE [LARGE SCALE GENOMIC DNA]</scope>
    <source>
        <strain evidence="4">Chok-6</strain>
    </source>
</reference>
<feature type="domain" description="GGDEF" evidence="3">
    <location>
        <begin position="342"/>
        <end position="482"/>
    </location>
</feature>
<dbReference type="EMBL" id="RSAS01000488">
    <property type="protein sequence ID" value="RRR70868.1"/>
    <property type="molecule type" value="Genomic_DNA"/>
</dbReference>
<dbReference type="GO" id="GO:0000166">
    <property type="term" value="F:nucleotide binding"/>
    <property type="evidence" value="ECO:0007669"/>
    <property type="project" value="UniProtKB-KW"/>
</dbReference>
<evidence type="ECO:0000256" key="1">
    <source>
        <dbReference type="ARBA" id="ARBA00022741"/>
    </source>
</evidence>